<comment type="similarity">
    <text evidence="1">Belongs to the IMPACT family.</text>
</comment>
<dbReference type="Gene3D" id="3.30.230.30">
    <property type="entry name" value="Impact, N-terminal domain"/>
    <property type="match status" value="1"/>
</dbReference>
<gene>
    <name evidence="3" type="ORF">IPO85_18955</name>
</gene>
<dbReference type="GO" id="GO:0005737">
    <property type="term" value="C:cytoplasm"/>
    <property type="evidence" value="ECO:0007669"/>
    <property type="project" value="TreeGrafter"/>
</dbReference>
<feature type="domain" description="Impact N-terminal" evidence="2">
    <location>
        <begin position="22"/>
        <end position="127"/>
    </location>
</feature>
<sequence>MATESYHFYTIETPSEGLYVSKGSKFISYAIPLTSSDDIKQLFNHIKTLHPKARHHCYAYRIGIHGNNFRVNDDGEPSGTAGKPILGQIDHFKLCNVIIFVVRYFGGVLLGTSGLITAYKMSAKNAIELATIIEKPIGCVYHLASDVVSIQIIMGTLRKLQISIDKMELTHDPHIEFFVPNKDKITIFTKLKSQYEKISMSDIGDPMDIRNCEITIINK</sequence>
<dbReference type="Proteomes" id="UP000808349">
    <property type="component" value="Unassembled WGS sequence"/>
</dbReference>
<evidence type="ECO:0000313" key="4">
    <source>
        <dbReference type="Proteomes" id="UP000808349"/>
    </source>
</evidence>
<evidence type="ECO:0000313" key="3">
    <source>
        <dbReference type="EMBL" id="MBK9719553.1"/>
    </source>
</evidence>
<dbReference type="InterPro" id="IPR020568">
    <property type="entry name" value="Ribosomal_Su5_D2-typ_SF"/>
</dbReference>
<dbReference type="EMBL" id="JADKFW010000021">
    <property type="protein sequence ID" value="MBK9719553.1"/>
    <property type="molecule type" value="Genomic_DNA"/>
</dbReference>
<dbReference type="InterPro" id="IPR001498">
    <property type="entry name" value="Impact_N"/>
</dbReference>
<accession>A0A9D7SBV7</accession>
<dbReference type="GO" id="GO:0006446">
    <property type="term" value="P:regulation of translational initiation"/>
    <property type="evidence" value="ECO:0007669"/>
    <property type="project" value="TreeGrafter"/>
</dbReference>
<dbReference type="InterPro" id="IPR036956">
    <property type="entry name" value="Impact_N_sf"/>
</dbReference>
<evidence type="ECO:0000256" key="1">
    <source>
        <dbReference type="ARBA" id="ARBA00007665"/>
    </source>
</evidence>
<dbReference type="PANTHER" id="PTHR16301:SF20">
    <property type="entry name" value="IMPACT FAMILY MEMBER YIGZ"/>
    <property type="match status" value="1"/>
</dbReference>
<dbReference type="PANTHER" id="PTHR16301">
    <property type="entry name" value="IMPACT-RELATED"/>
    <property type="match status" value="1"/>
</dbReference>
<reference evidence="3 4" key="1">
    <citation type="submission" date="2020-10" db="EMBL/GenBank/DDBJ databases">
        <title>Connecting structure to function with the recovery of over 1000 high-quality activated sludge metagenome-assembled genomes encoding full-length rRNA genes using long-read sequencing.</title>
        <authorList>
            <person name="Singleton C.M."/>
            <person name="Petriglieri F."/>
            <person name="Kristensen J.M."/>
            <person name="Kirkegaard R.H."/>
            <person name="Michaelsen T.Y."/>
            <person name="Andersen M.H."/>
            <person name="Karst S.M."/>
            <person name="Dueholm M.S."/>
            <person name="Nielsen P.H."/>
            <person name="Albertsen M."/>
        </authorList>
    </citation>
    <scope>NUCLEOTIDE SEQUENCE [LARGE SCALE GENOMIC DNA]</scope>
    <source>
        <strain evidence="3">Ribe_18-Q3-R11-54_BAT3C.373</strain>
    </source>
</reference>
<dbReference type="InterPro" id="IPR023582">
    <property type="entry name" value="Impact"/>
</dbReference>
<organism evidence="3 4">
    <name type="scientific">Candidatus Defluviibacterium haderslevense</name>
    <dbReference type="NCBI Taxonomy" id="2981993"/>
    <lineage>
        <taxon>Bacteria</taxon>
        <taxon>Pseudomonadati</taxon>
        <taxon>Bacteroidota</taxon>
        <taxon>Saprospiria</taxon>
        <taxon>Saprospirales</taxon>
        <taxon>Saprospiraceae</taxon>
        <taxon>Candidatus Defluviibacterium</taxon>
    </lineage>
</organism>
<name>A0A9D7SBV7_9BACT</name>
<dbReference type="Pfam" id="PF01205">
    <property type="entry name" value="Impact_N"/>
    <property type="match status" value="1"/>
</dbReference>
<dbReference type="AlphaFoldDB" id="A0A9D7SBV7"/>
<comment type="caution">
    <text evidence="3">The sequence shown here is derived from an EMBL/GenBank/DDBJ whole genome shotgun (WGS) entry which is preliminary data.</text>
</comment>
<proteinExistence type="inferred from homology"/>
<protein>
    <submittedName>
        <fullName evidence="3">YigZ family protein</fullName>
    </submittedName>
</protein>
<dbReference type="SUPFAM" id="SSF54211">
    <property type="entry name" value="Ribosomal protein S5 domain 2-like"/>
    <property type="match status" value="1"/>
</dbReference>
<evidence type="ECO:0000259" key="2">
    <source>
        <dbReference type="Pfam" id="PF01205"/>
    </source>
</evidence>